<dbReference type="OrthoDB" id="432483at2759"/>
<accession>A0A6A5XWE1</accession>
<dbReference type="RefSeq" id="XP_033384893.1">
    <property type="nucleotide sequence ID" value="XM_033528105.1"/>
</dbReference>
<gene>
    <name evidence="2" type="ORF">BU24DRAFT_422914</name>
</gene>
<feature type="domain" description="Azaphilone pigments biosynthesis cluster protein L N-terminal" evidence="1">
    <location>
        <begin position="1"/>
        <end position="211"/>
    </location>
</feature>
<evidence type="ECO:0000259" key="1">
    <source>
        <dbReference type="Pfam" id="PF17111"/>
    </source>
</evidence>
<protein>
    <recommendedName>
        <fullName evidence="1">Azaphilone pigments biosynthesis cluster protein L N-terminal domain-containing protein</fullName>
    </recommendedName>
</protein>
<name>A0A6A5XWE1_9PLEO</name>
<dbReference type="Pfam" id="PF17111">
    <property type="entry name" value="PigL_N"/>
    <property type="match status" value="1"/>
</dbReference>
<evidence type="ECO:0000313" key="3">
    <source>
        <dbReference type="Proteomes" id="UP000799778"/>
    </source>
</evidence>
<reference evidence="2" key="1">
    <citation type="journal article" date="2020" name="Stud. Mycol.">
        <title>101 Dothideomycetes genomes: a test case for predicting lifestyles and emergence of pathogens.</title>
        <authorList>
            <person name="Haridas S."/>
            <person name="Albert R."/>
            <person name="Binder M."/>
            <person name="Bloem J."/>
            <person name="Labutti K."/>
            <person name="Salamov A."/>
            <person name="Andreopoulos B."/>
            <person name="Baker S."/>
            <person name="Barry K."/>
            <person name="Bills G."/>
            <person name="Bluhm B."/>
            <person name="Cannon C."/>
            <person name="Castanera R."/>
            <person name="Culley D."/>
            <person name="Daum C."/>
            <person name="Ezra D."/>
            <person name="Gonzalez J."/>
            <person name="Henrissat B."/>
            <person name="Kuo A."/>
            <person name="Liang C."/>
            <person name="Lipzen A."/>
            <person name="Lutzoni F."/>
            <person name="Magnuson J."/>
            <person name="Mondo S."/>
            <person name="Nolan M."/>
            <person name="Ohm R."/>
            <person name="Pangilinan J."/>
            <person name="Park H.-J."/>
            <person name="Ramirez L."/>
            <person name="Alfaro M."/>
            <person name="Sun H."/>
            <person name="Tritt A."/>
            <person name="Yoshinaga Y."/>
            <person name="Zwiers L.-H."/>
            <person name="Turgeon B."/>
            <person name="Goodwin S."/>
            <person name="Spatafora J."/>
            <person name="Crous P."/>
            <person name="Grigoriev I."/>
        </authorList>
    </citation>
    <scope>NUCLEOTIDE SEQUENCE</scope>
    <source>
        <strain evidence="2">CBS 175.79</strain>
    </source>
</reference>
<dbReference type="GeneID" id="54285502"/>
<evidence type="ECO:0000313" key="2">
    <source>
        <dbReference type="EMBL" id="KAF2016554.1"/>
    </source>
</evidence>
<dbReference type="AlphaFoldDB" id="A0A6A5XWE1"/>
<dbReference type="Proteomes" id="UP000799778">
    <property type="component" value="Unassembled WGS sequence"/>
</dbReference>
<dbReference type="InterPro" id="IPR031348">
    <property type="entry name" value="PigL_N"/>
</dbReference>
<keyword evidence="3" id="KW-1185">Reference proteome</keyword>
<sequence length="309" mass="34181">MDPLSIPASIAGVTMATLKSVQLLVQTIENIREAPVIVLSISNDLRTIQPVLQSLAGAMQNNSSQIVLNEQIQFAVKNCKKGCNAFQLQVEHWMRRSTGDKMFWVDRWKVALFGLERINTFKGQLSAYKATLSVALSTATIITTARQENLMKELRDMMLRQNEVVIREQVVQADAEANEIQSTIEQLTVGTSSKLSLKAQSSAELEHSRQEVFQELGRQQDANNILRELCEEALSQTVHERTGQKIKGVYATNNSSALAGFINTSEQESRIDQDISDVVADNWSLAVAGVVKNIDFKDFAPCAPGRSGI</sequence>
<proteinExistence type="predicted"/>
<dbReference type="EMBL" id="ML978069">
    <property type="protein sequence ID" value="KAF2016554.1"/>
    <property type="molecule type" value="Genomic_DNA"/>
</dbReference>
<organism evidence="2 3">
    <name type="scientific">Aaosphaeria arxii CBS 175.79</name>
    <dbReference type="NCBI Taxonomy" id="1450172"/>
    <lineage>
        <taxon>Eukaryota</taxon>
        <taxon>Fungi</taxon>
        <taxon>Dikarya</taxon>
        <taxon>Ascomycota</taxon>
        <taxon>Pezizomycotina</taxon>
        <taxon>Dothideomycetes</taxon>
        <taxon>Pleosporomycetidae</taxon>
        <taxon>Pleosporales</taxon>
        <taxon>Pleosporales incertae sedis</taxon>
        <taxon>Aaosphaeria</taxon>
    </lineage>
</organism>